<evidence type="ECO:0000313" key="3">
    <source>
        <dbReference type="EMBL" id="KAK2570175.1"/>
    </source>
</evidence>
<dbReference type="InterPro" id="IPR033304">
    <property type="entry name" value="DLEC1"/>
</dbReference>
<evidence type="ECO:0000256" key="1">
    <source>
        <dbReference type="SAM" id="MobiDB-lite"/>
    </source>
</evidence>
<dbReference type="EMBL" id="JARQWQ010000008">
    <property type="protein sequence ID" value="KAK2570175.1"/>
    <property type="molecule type" value="Genomic_DNA"/>
</dbReference>
<feature type="compositionally biased region" description="Basic and acidic residues" evidence="1">
    <location>
        <begin position="1082"/>
        <end position="1091"/>
    </location>
</feature>
<name>A0AAD9QZV0_ACRCE</name>
<proteinExistence type="predicted"/>
<reference evidence="3" key="2">
    <citation type="journal article" date="2023" name="Science">
        <title>Genomic signatures of disease resistance in endangered staghorn corals.</title>
        <authorList>
            <person name="Vollmer S.V."/>
            <person name="Selwyn J.D."/>
            <person name="Despard B.A."/>
            <person name="Roesel C.L."/>
        </authorList>
    </citation>
    <scope>NUCLEOTIDE SEQUENCE</scope>
    <source>
        <strain evidence="3">K2</strain>
    </source>
</reference>
<dbReference type="GO" id="GO:0008285">
    <property type="term" value="P:negative regulation of cell population proliferation"/>
    <property type="evidence" value="ECO:0007669"/>
    <property type="project" value="InterPro"/>
</dbReference>
<feature type="region of interest" description="Disordered" evidence="1">
    <location>
        <begin position="227"/>
        <end position="246"/>
    </location>
</feature>
<evidence type="ECO:0000313" key="4">
    <source>
        <dbReference type="Proteomes" id="UP001249851"/>
    </source>
</evidence>
<dbReference type="GO" id="GO:0015631">
    <property type="term" value="F:tubulin binding"/>
    <property type="evidence" value="ECO:0007669"/>
    <property type="project" value="TreeGrafter"/>
</dbReference>
<dbReference type="Proteomes" id="UP001249851">
    <property type="component" value="Unassembled WGS sequence"/>
</dbReference>
<gene>
    <name evidence="3" type="ORF">P5673_004942</name>
</gene>
<keyword evidence="4" id="KW-1185">Reference proteome</keyword>
<feature type="region of interest" description="Disordered" evidence="1">
    <location>
        <begin position="1070"/>
        <end position="1098"/>
    </location>
</feature>
<feature type="compositionally biased region" description="Basic and acidic residues" evidence="1">
    <location>
        <begin position="235"/>
        <end position="246"/>
    </location>
</feature>
<sequence length="1652" mass="184333">MSQTKEMEVEPPMHLPRPSSGRSQDVSHLLASVFREVFTRDVISDNTVKNLAISKSGDSGYHDKYVEQLRKIQEERDRRHRDSDMLETHIMQAQAAAMAADEKELQKKSEGYENYHSLGLPPANSNLRNFLDTELLRSFNLIVPEDFLEEEVSASKAPQADEIPGYARLTSSSHQRFRKTPPLTDYLDDMDLSTSPWPWASLSAQADEKRREREMYTLSPTSAKSRLTKPSVWKESMKPEHRQIERDDLKRLQNKAEYKRNPRFVPPLKSGLTKSNRDKKKKKLETEKESKPIDPVEIFIASPSPVLFTAYEAGKVYELLLELKNVSSTSRQLRIIPPATKYFSVGLGRFPGEHGVVAPGLSCQYPIKFAPDSLGDFDDVLKVKTQVDPPLIIAIQARRPPPVLSLSPVLDCGHALVGGKKIVQLNCENSGGDGQFCIMKKSSWPSTKVEWTSQDLGCVLAEPFELKPAMFKLAAGETTTIEITFCPLSAKYFQEEVVLICDNCQVKEYTIEGTGQMAGVELEAVSGGLSEPEIGEMRDVSAKYLVRFQPQNPETITEKTLVIKNTTNVALPFRWKLYKPFFRCPVSPGCHVQPSVGSSQVPRTPEDLGVFVITPNMGTIPPHQSVDFILESSPREIGSYHSVGHLILEEIPILDAAGISTGNVKEVTVVEVEMKADSKPFDVCVSPPVIVCPGTLDIGVQYRFPVKVINNSTSKAVLSWRNIEECLRKIAVEPQSSTLGEGEQIDLELVMTVLEPAQIEETILCDLRHSSAPVYVYIKATFVGPEVVFTCPDLNFHLVRFREKDACDHVFLENTSSIPAEWSLKECVECFESEGAPPSEFRFSPDRGVLAPQETQQVQVSFEANDGPRRVRTALQCDVKNGKTSYLSVFCEVQRPLVCLLYCDVLIEKVYLGVPVSREVVLHNQSLLTAHFKWKEVLEGDYTLTFEPIRGYLEPREEMSIKLTFTGHKKGPVSDFVTCCEVERMREPLILSISADVEGLGVTFETPKMFDVERPEEIKETSPDDRQLLLDFGAVPLASCPRTILVLTNTSAIQASFSIEMNYFRAAKPPTPPDVINPRDPTTLEHADSRRGAPKSKRGRILGRTANIADPISKTSTKAHADYCRSILHEGKGAAFVPSLASGELLPFGYQVIELTGYSDMWGEYKDSLHCKIEGLEPVSIPVKMDVVGCPLNLQMMKEQAPILRFGTHVSGAPSVQRSLRINNTSPYDIRLDWASYNVQPQDTQLLDMLVFFGQPLPLFKDGEEVVPVARKDDSFGNEETPFIKVMLKEHDGVRADRPFDVTPRQQIIPAKSHSYAKVSFHPFTKHPSGEKCTGYVAAYMSLEDQVLKVPGYVHRRHGVDLKPFRLDMTARVDPALLSVETEEGRGTEFITAASDLLSGKTPLIHRFVLANTTETPLTMKFETKPPFQVVSAEPPPTAKASKSQTPGTIKIKPTKTVELKVGFCLSNELVRKVNEIPIDQEQEEGTLLTKTEDGDRILIFKRDLTVQFSNNSTQSIPLAASIAVPTLRLSQDVVDFGTCLVGQPVEMHVMLYNPSQSGSAWIAKKDPRYPPVSQQVFVVSPSEGFLEAYASLVSRTKATIKVTFTAKHNIEYECVVIVSGQLQEEEQRLVLRGRGSYDQSYERLVNVTTET</sequence>
<reference evidence="3" key="1">
    <citation type="journal article" date="2023" name="G3 (Bethesda)">
        <title>Whole genome assembly and annotation of the endangered Caribbean coral Acropora cervicornis.</title>
        <authorList>
            <person name="Selwyn J.D."/>
            <person name="Vollmer S.V."/>
        </authorList>
    </citation>
    <scope>NUCLEOTIDE SEQUENCE</scope>
    <source>
        <strain evidence="3">K2</strain>
    </source>
</reference>
<feature type="domain" description="Deleted in lung and esophageal cancer protein 1 Ig-like" evidence="2">
    <location>
        <begin position="299"/>
        <end position="388"/>
    </location>
</feature>
<organism evidence="3 4">
    <name type="scientific">Acropora cervicornis</name>
    <name type="common">Staghorn coral</name>
    <dbReference type="NCBI Taxonomy" id="6130"/>
    <lineage>
        <taxon>Eukaryota</taxon>
        <taxon>Metazoa</taxon>
        <taxon>Cnidaria</taxon>
        <taxon>Anthozoa</taxon>
        <taxon>Hexacorallia</taxon>
        <taxon>Scleractinia</taxon>
        <taxon>Astrocoeniina</taxon>
        <taxon>Acroporidae</taxon>
        <taxon>Acropora</taxon>
    </lineage>
</organism>
<dbReference type="PANTHER" id="PTHR46348">
    <property type="entry name" value="DELETED IN LUNG AND ESOPHAGEAL CANCER PROTEIN 1"/>
    <property type="match status" value="1"/>
</dbReference>
<accession>A0AAD9QZV0</accession>
<dbReference type="GO" id="GO:0005737">
    <property type="term" value="C:cytoplasm"/>
    <property type="evidence" value="ECO:0007669"/>
    <property type="project" value="TreeGrafter"/>
</dbReference>
<dbReference type="Pfam" id="PF23277">
    <property type="entry name" value="Ig_Dlec1_1"/>
    <property type="match status" value="1"/>
</dbReference>
<dbReference type="Gene3D" id="2.60.40.10">
    <property type="entry name" value="Immunoglobulins"/>
    <property type="match status" value="8"/>
</dbReference>
<protein>
    <submittedName>
        <fullName evidence="3">Deleted in lung and esophageal cancer protein 1</fullName>
    </submittedName>
</protein>
<dbReference type="InterPro" id="IPR013783">
    <property type="entry name" value="Ig-like_fold"/>
</dbReference>
<evidence type="ECO:0000259" key="2">
    <source>
        <dbReference type="Pfam" id="PF23277"/>
    </source>
</evidence>
<dbReference type="PANTHER" id="PTHR46348:SF1">
    <property type="entry name" value="DELETED IN LUNG AND ESOPHAGEAL CANCER PROTEIN 1"/>
    <property type="match status" value="1"/>
</dbReference>
<feature type="region of interest" description="Disordered" evidence="1">
    <location>
        <begin position="1"/>
        <end position="23"/>
    </location>
</feature>
<dbReference type="GO" id="GO:0005929">
    <property type="term" value="C:cilium"/>
    <property type="evidence" value="ECO:0007669"/>
    <property type="project" value="TreeGrafter"/>
</dbReference>
<comment type="caution">
    <text evidence="3">The sequence shown here is derived from an EMBL/GenBank/DDBJ whole genome shotgun (WGS) entry which is preliminary data.</text>
</comment>
<dbReference type="InterPro" id="IPR059041">
    <property type="entry name" value="Ig_DLEC1_1"/>
</dbReference>
<feature type="region of interest" description="Disordered" evidence="1">
    <location>
        <begin position="255"/>
        <end position="288"/>
    </location>
</feature>
<dbReference type="Pfam" id="PF23316">
    <property type="entry name" value="Ig_DLEC1_6th"/>
    <property type="match status" value="1"/>
</dbReference>